<keyword evidence="2" id="KW-1185">Reference proteome</keyword>
<reference evidence="2" key="1">
    <citation type="journal article" date="2019" name="Int. J. Syst. Evol. Microbiol.">
        <title>The Global Catalogue of Microorganisms (GCM) 10K type strain sequencing project: providing services to taxonomists for standard genome sequencing and annotation.</title>
        <authorList>
            <consortium name="The Broad Institute Genomics Platform"/>
            <consortium name="The Broad Institute Genome Sequencing Center for Infectious Disease"/>
            <person name="Wu L."/>
            <person name="Ma J."/>
        </authorList>
    </citation>
    <scope>NUCLEOTIDE SEQUENCE [LARGE SCALE GENOMIC DNA]</scope>
    <source>
        <strain evidence="2">CCUG 56331</strain>
    </source>
</reference>
<sequence length="76" mass="9541">MKEVLSYEDIEQIRYVKTRAKMGYAYTIEVKRKDKWSSIYFSTTFLKNAKERERFKRAWRKHTNMNFKHRKGYFLY</sequence>
<dbReference type="Proteomes" id="UP001595978">
    <property type="component" value="Unassembled WGS sequence"/>
</dbReference>
<comment type="caution">
    <text evidence="1">The sequence shown here is derived from an EMBL/GenBank/DDBJ whole genome shotgun (WGS) entry which is preliminary data.</text>
</comment>
<organism evidence="1 2">
    <name type="scientific">Ureibacillus suwonensis</name>
    <dbReference type="NCBI Taxonomy" id="313007"/>
    <lineage>
        <taxon>Bacteria</taxon>
        <taxon>Bacillati</taxon>
        <taxon>Bacillota</taxon>
        <taxon>Bacilli</taxon>
        <taxon>Bacillales</taxon>
        <taxon>Caryophanaceae</taxon>
        <taxon>Ureibacillus</taxon>
    </lineage>
</organism>
<dbReference type="RefSeq" id="WP_390308712.1">
    <property type="nucleotide sequence ID" value="NZ_JBHSNQ010000020.1"/>
</dbReference>
<accession>A0ABW0R8V7</accession>
<evidence type="ECO:0000313" key="1">
    <source>
        <dbReference type="EMBL" id="MFC5540527.1"/>
    </source>
</evidence>
<name>A0ABW0R8V7_9BACL</name>
<proteinExistence type="predicted"/>
<dbReference type="EMBL" id="JBHSNQ010000020">
    <property type="protein sequence ID" value="MFC5540527.1"/>
    <property type="molecule type" value="Genomic_DNA"/>
</dbReference>
<protein>
    <submittedName>
        <fullName evidence="1">Uncharacterized protein</fullName>
    </submittedName>
</protein>
<gene>
    <name evidence="1" type="ORF">ACFPOH_01795</name>
</gene>
<evidence type="ECO:0000313" key="2">
    <source>
        <dbReference type="Proteomes" id="UP001595978"/>
    </source>
</evidence>